<dbReference type="Gene3D" id="3.20.20.80">
    <property type="entry name" value="Glycosidases"/>
    <property type="match status" value="1"/>
</dbReference>
<sequence length="510" mass="55677">MTGTSCTPATSTAKGDAIFHSVSETTQHAEPTDRIDEPKAKKKWPILVAGLLVCVGAAVAIVVSTQKSPSKVSSQTSEGGGGVTDAVGGVLAAKSAKCLLPSYQSKQGKLWAISKNGTEIPIAIKGVNWFGMETGQQVPFGLWDNDQNGTNVTAIAAFLSANKFNSVRMPLSVESILKNRAVPPMLVNTKTNPTLDLTSYVGVLQSITKSLGQHSLSVMLSMHTLDVLNNAGSLWYGKDFTEDQFLTAIDVLTKNLCSNEYWNILGIDLKNEPFAATWGDGEKKDFKAGAERIAARMLKGCPNWLAFVEGINQQHEITLDGEEYGYYDWFGGGLQPAKKSPPVLPVDNKLVYAPHYDNPSVFPQYYFYGGGNVSASNKIKNYIELANETLRRRVKSTMDDMFGFLNDHKGPAVLVGEFAGLYTKDMHPMKTTQRVTDFTIQTIVEDGYAGGYMWSLNPESGYQYNPADTEGNFVEGLLNDDWRTVNKPLLKAMQGLDGMKDLKPTPCFQS</sequence>
<dbReference type="AlphaFoldDB" id="A0A485KAZ6"/>
<evidence type="ECO:0000313" key="12">
    <source>
        <dbReference type="Proteomes" id="UP000332933"/>
    </source>
</evidence>
<protein>
    <submittedName>
        <fullName evidence="11">Aste57867_2061 protein</fullName>
    </submittedName>
</protein>
<keyword evidence="4" id="KW-0119">Carbohydrate metabolism</keyword>
<dbReference type="InterPro" id="IPR017853">
    <property type="entry name" value="GH"/>
</dbReference>
<comment type="similarity">
    <text evidence="1 7">Belongs to the glycosyl hydrolase 5 (cellulase A) family.</text>
</comment>
<organism evidence="11 12">
    <name type="scientific">Aphanomyces stellatus</name>
    <dbReference type="NCBI Taxonomy" id="120398"/>
    <lineage>
        <taxon>Eukaryota</taxon>
        <taxon>Sar</taxon>
        <taxon>Stramenopiles</taxon>
        <taxon>Oomycota</taxon>
        <taxon>Saprolegniomycetes</taxon>
        <taxon>Saprolegniales</taxon>
        <taxon>Verrucalvaceae</taxon>
        <taxon>Aphanomyces</taxon>
    </lineage>
</organism>
<dbReference type="Proteomes" id="UP000332933">
    <property type="component" value="Unassembled WGS sequence"/>
</dbReference>
<gene>
    <name evidence="11" type="primary">Aste57867_2061</name>
    <name evidence="10" type="ORF">As57867_002057</name>
    <name evidence="11" type="ORF">ASTE57867_2061</name>
</gene>
<keyword evidence="8" id="KW-0812">Transmembrane</keyword>
<keyword evidence="8" id="KW-0472">Membrane</keyword>
<evidence type="ECO:0000256" key="8">
    <source>
        <dbReference type="SAM" id="Phobius"/>
    </source>
</evidence>
<evidence type="ECO:0000259" key="9">
    <source>
        <dbReference type="Pfam" id="PF00150"/>
    </source>
</evidence>
<dbReference type="InterPro" id="IPR001547">
    <property type="entry name" value="Glyco_hydro_5"/>
</dbReference>
<dbReference type="PANTHER" id="PTHR35923">
    <property type="entry name" value="MAJOR EXTRACELLULAR ENDOGLUCANASE"/>
    <property type="match status" value="1"/>
</dbReference>
<name>A0A485KAZ6_9STRA</name>
<evidence type="ECO:0000256" key="2">
    <source>
        <dbReference type="ARBA" id="ARBA00022801"/>
    </source>
</evidence>
<evidence type="ECO:0000313" key="11">
    <source>
        <dbReference type="EMBL" id="VFT79265.1"/>
    </source>
</evidence>
<feature type="domain" description="Glycoside hydrolase family 5" evidence="9">
    <location>
        <begin position="125"/>
        <end position="459"/>
    </location>
</feature>
<keyword evidence="8" id="KW-1133">Transmembrane helix</keyword>
<dbReference type="EMBL" id="VJMH01000211">
    <property type="protein sequence ID" value="KAF0717830.1"/>
    <property type="molecule type" value="Genomic_DNA"/>
</dbReference>
<accession>A0A485KAZ6</accession>
<keyword evidence="3" id="KW-0136">Cellulose degradation</keyword>
<evidence type="ECO:0000313" key="10">
    <source>
        <dbReference type="EMBL" id="KAF0717830.1"/>
    </source>
</evidence>
<feature type="transmembrane region" description="Helical" evidence="8">
    <location>
        <begin position="44"/>
        <end position="63"/>
    </location>
</feature>
<dbReference type="GO" id="GO:0030245">
    <property type="term" value="P:cellulose catabolic process"/>
    <property type="evidence" value="ECO:0007669"/>
    <property type="project" value="UniProtKB-KW"/>
</dbReference>
<evidence type="ECO:0000256" key="5">
    <source>
        <dbReference type="ARBA" id="ARBA00023295"/>
    </source>
</evidence>
<keyword evidence="2 7" id="KW-0378">Hydrolase</keyword>
<dbReference type="GO" id="GO:0004553">
    <property type="term" value="F:hydrolase activity, hydrolyzing O-glycosyl compounds"/>
    <property type="evidence" value="ECO:0007669"/>
    <property type="project" value="InterPro"/>
</dbReference>
<reference evidence="10" key="2">
    <citation type="submission" date="2019-06" db="EMBL/GenBank/DDBJ databases">
        <title>Genomics analysis of Aphanomyces spp. identifies a new class of oomycete effector associated with host adaptation.</title>
        <authorList>
            <person name="Gaulin E."/>
        </authorList>
    </citation>
    <scope>NUCLEOTIDE SEQUENCE</scope>
    <source>
        <strain evidence="10">CBS 578.67</strain>
    </source>
</reference>
<keyword evidence="6" id="KW-0624">Polysaccharide degradation</keyword>
<proteinExistence type="inferred from homology"/>
<reference evidence="11 12" key="1">
    <citation type="submission" date="2019-03" db="EMBL/GenBank/DDBJ databases">
        <authorList>
            <person name="Gaulin E."/>
            <person name="Dumas B."/>
        </authorList>
    </citation>
    <scope>NUCLEOTIDE SEQUENCE [LARGE SCALE GENOMIC DNA]</scope>
    <source>
        <strain evidence="11">CBS 568.67</strain>
    </source>
</reference>
<evidence type="ECO:0000256" key="4">
    <source>
        <dbReference type="ARBA" id="ARBA00023277"/>
    </source>
</evidence>
<keyword evidence="12" id="KW-1185">Reference proteome</keyword>
<evidence type="ECO:0000256" key="6">
    <source>
        <dbReference type="ARBA" id="ARBA00023326"/>
    </source>
</evidence>
<evidence type="ECO:0000256" key="1">
    <source>
        <dbReference type="ARBA" id="ARBA00005641"/>
    </source>
</evidence>
<dbReference type="Pfam" id="PF00150">
    <property type="entry name" value="Cellulase"/>
    <property type="match status" value="1"/>
</dbReference>
<dbReference type="OrthoDB" id="442731at2759"/>
<dbReference type="EMBL" id="CAADRA010000211">
    <property type="protein sequence ID" value="VFT79265.1"/>
    <property type="molecule type" value="Genomic_DNA"/>
</dbReference>
<dbReference type="PANTHER" id="PTHR35923:SF2">
    <property type="entry name" value="ENDOGLUCANASE"/>
    <property type="match status" value="1"/>
</dbReference>
<keyword evidence="5 7" id="KW-0326">Glycosidase</keyword>
<evidence type="ECO:0000256" key="7">
    <source>
        <dbReference type="RuleBase" id="RU361153"/>
    </source>
</evidence>
<evidence type="ECO:0000256" key="3">
    <source>
        <dbReference type="ARBA" id="ARBA00023001"/>
    </source>
</evidence>
<dbReference type="SUPFAM" id="SSF51445">
    <property type="entry name" value="(Trans)glycosidases"/>
    <property type="match status" value="1"/>
</dbReference>